<dbReference type="Gene3D" id="2.30.40.10">
    <property type="entry name" value="Urease, subunit C, domain 1"/>
    <property type="match status" value="1"/>
</dbReference>
<evidence type="ECO:0000313" key="4">
    <source>
        <dbReference type="EMBL" id="MDN5215859.1"/>
    </source>
</evidence>
<reference evidence="4" key="1">
    <citation type="submission" date="2023-06" db="EMBL/GenBank/DDBJ databases">
        <title>Genomic of Agaribacillus aureum.</title>
        <authorList>
            <person name="Wang G."/>
        </authorList>
    </citation>
    <scope>NUCLEOTIDE SEQUENCE</scope>
    <source>
        <strain evidence="4">BMA12</strain>
    </source>
</reference>
<protein>
    <submittedName>
        <fullName evidence="4">Dihydroorotase</fullName>
    </submittedName>
</protein>
<dbReference type="EMBL" id="JAUJEB010000007">
    <property type="protein sequence ID" value="MDN5215859.1"/>
    <property type="molecule type" value="Genomic_DNA"/>
</dbReference>
<accession>A0ABT8LDK3</accession>
<dbReference type="CDD" id="cd01317">
    <property type="entry name" value="DHOase_IIa"/>
    <property type="match status" value="1"/>
</dbReference>
<dbReference type="InterPro" id="IPR024403">
    <property type="entry name" value="DHOase_cat"/>
</dbReference>
<dbReference type="RefSeq" id="WP_346761196.1">
    <property type="nucleotide sequence ID" value="NZ_JAUJEB010000007.1"/>
</dbReference>
<evidence type="ECO:0000313" key="5">
    <source>
        <dbReference type="Proteomes" id="UP001172083"/>
    </source>
</evidence>
<proteinExistence type="predicted"/>
<dbReference type="PANTHER" id="PTHR43668">
    <property type="entry name" value="ALLANTOINASE"/>
    <property type="match status" value="1"/>
</dbReference>
<dbReference type="InterPro" id="IPR050138">
    <property type="entry name" value="DHOase/Allantoinase_Hydrolase"/>
</dbReference>
<dbReference type="InterPro" id="IPR032466">
    <property type="entry name" value="Metal_Hydrolase"/>
</dbReference>
<evidence type="ECO:0000259" key="3">
    <source>
        <dbReference type="Pfam" id="PF12890"/>
    </source>
</evidence>
<dbReference type="Pfam" id="PF01979">
    <property type="entry name" value="Amidohydro_1"/>
    <property type="match status" value="1"/>
</dbReference>
<organism evidence="4 5">
    <name type="scientific">Agaribacillus aureus</name>
    <dbReference type="NCBI Taxonomy" id="3051825"/>
    <lineage>
        <taxon>Bacteria</taxon>
        <taxon>Pseudomonadati</taxon>
        <taxon>Bacteroidota</taxon>
        <taxon>Cytophagia</taxon>
        <taxon>Cytophagales</taxon>
        <taxon>Splendidivirgaceae</taxon>
        <taxon>Agaribacillus</taxon>
    </lineage>
</organism>
<dbReference type="Gene3D" id="3.20.20.140">
    <property type="entry name" value="Metal-dependent hydrolases"/>
    <property type="match status" value="1"/>
</dbReference>
<feature type="domain" description="Amidohydrolase-related" evidence="2">
    <location>
        <begin position="236"/>
        <end position="416"/>
    </location>
</feature>
<dbReference type="Proteomes" id="UP001172083">
    <property type="component" value="Unassembled WGS sequence"/>
</dbReference>
<sequence>MDIVLNSVEIFDKRSPYHGKRKNVHIKNGVITSITSQKVKARQTVDAKGLKLSIGWFDVGAHFGDPGFEHKENLESGRSLAEKSGFTGVAVLPNTNPVVQSKNEVSYITSNNKNELIQLYALGAVSANTEGKELTEMIDLHHAGAVGFTDGFNPIWHTDILLKTLQYLQKFDGLLINRAEDRMLTMFGSMHEGTQSTLLGLKGMPGLAEEVMVQRDLRLLDYAGGRIHFSNISTAGSVDLIRKAKKKGLAVTCDVAVHQIAFSDKALEDYDTNFKVNPPFRENGDIKALIKGLKDGTIDLIVSSHCPQDEESKNLEFDLADFGIIGLQTFMSVIKGHYQDLSLEELIQGFTTRPREILGLPLPEIKVGSQADLTLFDPDKKWDYTLESNLSKSRNSPFLGKTLTGKSVGVFNNGKVYLDEGL</sequence>
<name>A0ABT8LDK3_9BACT</name>
<comment type="caution">
    <text evidence="4">The sequence shown here is derived from an EMBL/GenBank/DDBJ whole genome shotgun (WGS) entry which is preliminary data.</text>
</comment>
<keyword evidence="5" id="KW-1185">Reference proteome</keyword>
<keyword evidence="1" id="KW-0665">Pyrimidine biosynthesis</keyword>
<gene>
    <name evidence="4" type="ORF">QQ020_27520</name>
</gene>
<evidence type="ECO:0000259" key="2">
    <source>
        <dbReference type="Pfam" id="PF01979"/>
    </source>
</evidence>
<feature type="domain" description="Dihydroorotase catalytic" evidence="3">
    <location>
        <begin position="55"/>
        <end position="235"/>
    </location>
</feature>
<dbReference type="NCBIfam" id="TIGR00857">
    <property type="entry name" value="pyrC_multi"/>
    <property type="match status" value="1"/>
</dbReference>
<dbReference type="Pfam" id="PF12890">
    <property type="entry name" value="DHOase"/>
    <property type="match status" value="1"/>
</dbReference>
<dbReference type="InterPro" id="IPR006680">
    <property type="entry name" value="Amidohydro-rel"/>
</dbReference>
<dbReference type="InterPro" id="IPR004722">
    <property type="entry name" value="DHOase"/>
</dbReference>
<evidence type="ECO:0000256" key="1">
    <source>
        <dbReference type="ARBA" id="ARBA00022975"/>
    </source>
</evidence>
<dbReference type="PANTHER" id="PTHR43668:SF2">
    <property type="entry name" value="ALLANTOINASE"/>
    <property type="match status" value="1"/>
</dbReference>
<dbReference type="SUPFAM" id="SSF51338">
    <property type="entry name" value="Composite domain of metallo-dependent hydrolases"/>
    <property type="match status" value="1"/>
</dbReference>
<dbReference type="SUPFAM" id="SSF51556">
    <property type="entry name" value="Metallo-dependent hydrolases"/>
    <property type="match status" value="1"/>
</dbReference>
<dbReference type="InterPro" id="IPR011059">
    <property type="entry name" value="Metal-dep_hydrolase_composite"/>
</dbReference>